<keyword evidence="1" id="KW-0472">Membrane</keyword>
<comment type="caution">
    <text evidence="2">The sequence shown here is derived from an EMBL/GenBank/DDBJ whole genome shotgun (WGS) entry which is preliminary data.</text>
</comment>
<sequence>MNAQKIVKVSSKIYILFSILCVLYVGLFSMYSPQATMKLVSTVLPNNDAISSIRGVYGGVGLVIVVALIYLLRKDLRLGLIFITLFWISYALSRLITLVVDGPLGDFGFQWLIIESVQSILGLGLLLLFRLSKKI</sequence>
<feature type="transmembrane region" description="Helical" evidence="1">
    <location>
        <begin position="108"/>
        <end position="129"/>
    </location>
</feature>
<dbReference type="AlphaFoldDB" id="A0A420BH23"/>
<feature type="transmembrane region" description="Helical" evidence="1">
    <location>
        <begin position="12"/>
        <end position="31"/>
    </location>
</feature>
<dbReference type="EMBL" id="RAPY01000001">
    <property type="protein sequence ID" value="RKE56000.1"/>
    <property type="molecule type" value="Genomic_DNA"/>
</dbReference>
<dbReference type="InterPro" id="IPR025597">
    <property type="entry name" value="DUF4345"/>
</dbReference>
<accession>A0A420BH23</accession>
<keyword evidence="3" id="KW-1185">Reference proteome</keyword>
<dbReference type="Pfam" id="PF14248">
    <property type="entry name" value="DUF4345"/>
    <property type="match status" value="1"/>
</dbReference>
<dbReference type="RefSeq" id="WP_120257723.1">
    <property type="nucleotide sequence ID" value="NZ_RAPY01000001.1"/>
</dbReference>
<feature type="transmembrane region" description="Helical" evidence="1">
    <location>
        <begin position="78"/>
        <end position="96"/>
    </location>
</feature>
<evidence type="ECO:0000256" key="1">
    <source>
        <dbReference type="SAM" id="Phobius"/>
    </source>
</evidence>
<proteinExistence type="predicted"/>
<evidence type="ECO:0000313" key="3">
    <source>
        <dbReference type="Proteomes" id="UP000286246"/>
    </source>
</evidence>
<dbReference type="OrthoDB" id="852460at2"/>
<reference evidence="2 3" key="1">
    <citation type="submission" date="2018-09" db="EMBL/GenBank/DDBJ databases">
        <title>Genomic Encyclopedia of Type Strains, Phase III (KMG-III): the genomes of soil and plant-associated and newly described type strains.</title>
        <authorList>
            <person name="Whitman W."/>
        </authorList>
    </citation>
    <scope>NUCLEOTIDE SEQUENCE [LARGE SCALE GENOMIC DNA]</scope>
    <source>
        <strain evidence="2 3">CECT 7938</strain>
    </source>
</reference>
<dbReference type="Proteomes" id="UP000286246">
    <property type="component" value="Unassembled WGS sequence"/>
</dbReference>
<gene>
    <name evidence="2" type="ORF">DFQ12_0851</name>
</gene>
<name>A0A420BH23_SPHD1</name>
<keyword evidence="1" id="KW-1133">Transmembrane helix</keyword>
<feature type="transmembrane region" description="Helical" evidence="1">
    <location>
        <begin position="51"/>
        <end position="71"/>
    </location>
</feature>
<evidence type="ECO:0000313" key="2">
    <source>
        <dbReference type="EMBL" id="RKE56000.1"/>
    </source>
</evidence>
<protein>
    <submittedName>
        <fullName evidence="2">Uncharacterized protein DUF4345</fullName>
    </submittedName>
</protein>
<keyword evidence="1" id="KW-0812">Transmembrane</keyword>
<organism evidence="2 3">
    <name type="scientific">Sphingobacterium detergens</name>
    <dbReference type="NCBI Taxonomy" id="1145106"/>
    <lineage>
        <taxon>Bacteria</taxon>
        <taxon>Pseudomonadati</taxon>
        <taxon>Bacteroidota</taxon>
        <taxon>Sphingobacteriia</taxon>
        <taxon>Sphingobacteriales</taxon>
        <taxon>Sphingobacteriaceae</taxon>
        <taxon>Sphingobacterium</taxon>
    </lineage>
</organism>